<name>A0A6P5Z5Z8_DURZI</name>
<dbReference type="Proteomes" id="UP000515121">
    <property type="component" value="Unplaced"/>
</dbReference>
<evidence type="ECO:0000313" key="6">
    <source>
        <dbReference type="Proteomes" id="UP000515121"/>
    </source>
</evidence>
<evidence type="ECO:0000313" key="7">
    <source>
        <dbReference type="RefSeq" id="XP_022748000.1"/>
    </source>
</evidence>
<feature type="domain" description="Phorbol-ester/DAG-type" evidence="5">
    <location>
        <begin position="240"/>
        <end position="280"/>
    </location>
</feature>
<accession>A0A6P5Z5Z8</accession>
<keyword evidence="4" id="KW-0862">Zinc</keyword>
<proteinExistence type="predicted"/>
<dbReference type="InterPro" id="IPR002219">
    <property type="entry name" value="PKC_DAG/PE"/>
</dbReference>
<dbReference type="SMART" id="SM00249">
    <property type="entry name" value="PHD"/>
    <property type="match status" value="3"/>
</dbReference>
<keyword evidence="2" id="KW-0677">Repeat</keyword>
<dbReference type="PROSITE" id="PS50081">
    <property type="entry name" value="ZF_DAG_PE_2"/>
    <property type="match status" value="2"/>
</dbReference>
<evidence type="ECO:0000256" key="2">
    <source>
        <dbReference type="ARBA" id="ARBA00022737"/>
    </source>
</evidence>
<dbReference type="RefSeq" id="XP_022748000.1">
    <property type="nucleotide sequence ID" value="XM_022892265.1"/>
</dbReference>
<gene>
    <name evidence="7" type="primary">LOC111297610</name>
</gene>
<dbReference type="SMART" id="SM00109">
    <property type="entry name" value="C1"/>
    <property type="match status" value="3"/>
</dbReference>
<evidence type="ECO:0000259" key="5">
    <source>
        <dbReference type="PROSITE" id="PS50081"/>
    </source>
</evidence>
<keyword evidence="6" id="KW-1185">Reference proteome</keyword>
<dbReference type="SUPFAM" id="SSF57889">
    <property type="entry name" value="Cysteine-rich domain"/>
    <property type="match status" value="6"/>
</dbReference>
<dbReference type="GO" id="GO:0008270">
    <property type="term" value="F:zinc ion binding"/>
    <property type="evidence" value="ECO:0007669"/>
    <property type="project" value="UniProtKB-KW"/>
</dbReference>
<protein>
    <submittedName>
        <fullName evidence="7">Uncharacterized protein LOC111297610</fullName>
    </submittedName>
</protein>
<evidence type="ECO:0000256" key="1">
    <source>
        <dbReference type="ARBA" id="ARBA00022723"/>
    </source>
</evidence>
<evidence type="ECO:0000256" key="4">
    <source>
        <dbReference type="ARBA" id="ARBA00022833"/>
    </source>
</evidence>
<dbReference type="OrthoDB" id="1884766at2759"/>
<dbReference type="InterPro" id="IPR053192">
    <property type="entry name" value="Vacuole_Formation_Reg"/>
</dbReference>
<keyword evidence="1" id="KW-0479">Metal-binding</keyword>
<dbReference type="AlphaFoldDB" id="A0A6P5Z5Z8"/>
<dbReference type="InterPro" id="IPR001965">
    <property type="entry name" value="Znf_PHD"/>
</dbReference>
<keyword evidence="3" id="KW-0863">Zinc-finger</keyword>
<dbReference type="InterPro" id="IPR046349">
    <property type="entry name" value="C1-like_sf"/>
</dbReference>
<dbReference type="KEGG" id="dzi:111297610"/>
<dbReference type="Pfam" id="PF03107">
    <property type="entry name" value="C1_2"/>
    <property type="match status" value="6"/>
</dbReference>
<dbReference type="GeneID" id="111297610"/>
<reference evidence="7" key="1">
    <citation type="submission" date="2025-08" db="UniProtKB">
        <authorList>
            <consortium name="RefSeq"/>
        </authorList>
    </citation>
    <scope>IDENTIFICATION</scope>
    <source>
        <tissue evidence="7">Fruit stalk</tissue>
    </source>
</reference>
<dbReference type="InterPro" id="IPR004146">
    <property type="entry name" value="DC1"/>
</dbReference>
<dbReference type="PANTHER" id="PTHR32410:SF165">
    <property type="entry name" value="C1 DOMAIN FAMILY PROTEIN, PUTATIVE-RELATED"/>
    <property type="match status" value="1"/>
</dbReference>
<feature type="domain" description="Phorbol-ester/DAG-type" evidence="5">
    <location>
        <begin position="498"/>
        <end position="550"/>
    </location>
</feature>
<sequence length="674" mass="77273">MELQHFSHKHPLIFNEERSHESDDNAFCSGCGAAVSGPCFSCVECGFYLDNKCAKAPIEMNHPFHCNHSLNLLESSPYGEGACTCNFCDKYCENFVYHCSCNLDLHIKCALFLYDVAEKKIGDQLQWIENKDPSISTENHSEELKEAECFVCWKPLLGSAYLSLDSGFFLHKKCAELPLEINHLCHRQHSLFLQFNLLPCKICEETQRRGLSYYCPICKFVLHIECVSPPPTIEDTSSHEHSFTRLLLRISSFTCDACGTSGKHVSYVCSTCSLIVHKKCTSLPRIIKSILHQHLVFYKYFVVDSECGALECVICHEEVNKECGNYYCADCKFILHVNCALQDPRWYYKVESRDAFEKLNKNGADTMDPSFFVIKEIRHGENVINTEIKHFSHQHNLILHDEVKDHKCCDGCSQLIETSFYGCLQCDFFLHKPCAQLPRKKQIWGHFHQYPLDLISDCVFLCAICSFGCSGFSYKCEICDDLYCVRCAGRSSACTSQGHKHPLLFYLKYDGQCNVCGGSIHDLSIFRCKGCDFNVHYQCLLLPQTARHKCDEHFLTLTNHEDNDYSEYHYCDICEEKRSPSNWFYYCAICDKSAHPKCVLGDHPFVKRGSSIFIESEHPHSLVFVQKVYPYPECCKCGQPCLGLALECAETRCNYIVHCTCGYPFPREPFQIQF</sequence>
<evidence type="ECO:0000256" key="3">
    <source>
        <dbReference type="ARBA" id="ARBA00022771"/>
    </source>
</evidence>
<organism evidence="6 7">
    <name type="scientific">Durio zibethinus</name>
    <name type="common">Durian</name>
    <dbReference type="NCBI Taxonomy" id="66656"/>
    <lineage>
        <taxon>Eukaryota</taxon>
        <taxon>Viridiplantae</taxon>
        <taxon>Streptophyta</taxon>
        <taxon>Embryophyta</taxon>
        <taxon>Tracheophyta</taxon>
        <taxon>Spermatophyta</taxon>
        <taxon>Magnoliopsida</taxon>
        <taxon>eudicotyledons</taxon>
        <taxon>Gunneridae</taxon>
        <taxon>Pentapetalae</taxon>
        <taxon>rosids</taxon>
        <taxon>malvids</taxon>
        <taxon>Malvales</taxon>
        <taxon>Malvaceae</taxon>
        <taxon>Helicteroideae</taxon>
        <taxon>Durio</taxon>
    </lineage>
</organism>
<dbReference type="PANTHER" id="PTHR32410">
    <property type="entry name" value="CYSTEINE/HISTIDINE-RICH C1 DOMAIN FAMILY PROTEIN"/>
    <property type="match status" value="1"/>
</dbReference>